<dbReference type="InterPro" id="IPR012373">
    <property type="entry name" value="Ferrdict_sens_TM"/>
</dbReference>
<feature type="domain" description="Protein FecR C-terminal" evidence="3">
    <location>
        <begin position="319"/>
        <end position="382"/>
    </location>
</feature>
<reference evidence="4 5" key="1">
    <citation type="submission" date="2018-10" db="EMBL/GenBank/DDBJ databases">
        <title>Butyricimonas faecalis sp. nov., isolated from human faeces and emended description of the genus Butyricimonas.</title>
        <authorList>
            <person name="Le Roy T."/>
            <person name="Van der Smissen P."/>
            <person name="Paquot A."/>
            <person name="Delzenne N."/>
            <person name="Muccioli G."/>
            <person name="Collet J.-F."/>
            <person name="Cani P.D."/>
        </authorList>
    </citation>
    <scope>NUCLEOTIDE SEQUENCE [LARGE SCALE GENOMIC DNA]</scope>
    <source>
        <strain evidence="4 5">H184</strain>
    </source>
</reference>
<evidence type="ECO:0000259" key="3">
    <source>
        <dbReference type="Pfam" id="PF16344"/>
    </source>
</evidence>
<dbReference type="Gene3D" id="2.60.120.1440">
    <property type="match status" value="1"/>
</dbReference>
<feature type="domain" description="FecR protein" evidence="2">
    <location>
        <begin position="189"/>
        <end position="272"/>
    </location>
</feature>
<dbReference type="PANTHER" id="PTHR30273">
    <property type="entry name" value="PERIPLASMIC SIGNAL SENSOR AND SIGMA FACTOR ACTIVATOR FECR-RELATED"/>
    <property type="match status" value="1"/>
</dbReference>
<feature type="transmembrane region" description="Helical" evidence="1">
    <location>
        <begin position="82"/>
        <end position="102"/>
    </location>
</feature>
<name>A0A3Q9IV09_9BACT</name>
<dbReference type="RefSeq" id="WP_106481252.1">
    <property type="nucleotide sequence ID" value="NZ_CP032819.1"/>
</dbReference>
<keyword evidence="5" id="KW-1185">Reference proteome</keyword>
<dbReference type="Pfam" id="PF04773">
    <property type="entry name" value="FecR"/>
    <property type="match status" value="1"/>
</dbReference>
<gene>
    <name evidence="4" type="ORF">D8S85_14300</name>
</gene>
<dbReference type="OrthoDB" id="636724at2"/>
<dbReference type="PANTHER" id="PTHR30273:SF2">
    <property type="entry name" value="PROTEIN FECR"/>
    <property type="match status" value="1"/>
</dbReference>
<evidence type="ECO:0000313" key="4">
    <source>
        <dbReference type="EMBL" id="AZS30601.1"/>
    </source>
</evidence>
<dbReference type="KEGG" id="buy:D8S85_14300"/>
<evidence type="ECO:0000256" key="1">
    <source>
        <dbReference type="SAM" id="Phobius"/>
    </source>
</evidence>
<keyword evidence="1" id="KW-0812">Transmembrane</keyword>
<dbReference type="GO" id="GO:0016989">
    <property type="term" value="F:sigma factor antagonist activity"/>
    <property type="evidence" value="ECO:0007669"/>
    <property type="project" value="TreeGrafter"/>
</dbReference>
<proteinExistence type="predicted"/>
<dbReference type="AlphaFoldDB" id="A0A3Q9IV09"/>
<organism evidence="4 5">
    <name type="scientific">Butyricimonas faecalis</name>
    <dbReference type="NCBI Taxonomy" id="2093856"/>
    <lineage>
        <taxon>Bacteria</taxon>
        <taxon>Pseudomonadati</taxon>
        <taxon>Bacteroidota</taxon>
        <taxon>Bacteroidia</taxon>
        <taxon>Bacteroidales</taxon>
        <taxon>Odoribacteraceae</taxon>
        <taxon>Butyricimonas</taxon>
    </lineage>
</organism>
<evidence type="ECO:0000259" key="2">
    <source>
        <dbReference type="Pfam" id="PF04773"/>
    </source>
</evidence>
<protein>
    <submittedName>
        <fullName evidence="4">DUF4974 domain-containing protein</fullName>
    </submittedName>
</protein>
<keyword evidence="1" id="KW-0472">Membrane</keyword>
<dbReference type="InterPro" id="IPR006860">
    <property type="entry name" value="FecR"/>
</dbReference>
<evidence type="ECO:0000313" key="5">
    <source>
        <dbReference type="Proteomes" id="UP000270673"/>
    </source>
</evidence>
<dbReference type="Gene3D" id="3.55.50.30">
    <property type="match status" value="1"/>
</dbReference>
<keyword evidence="1" id="KW-1133">Transmembrane helix</keyword>
<dbReference type="EMBL" id="CP032819">
    <property type="protein sequence ID" value="AZS30601.1"/>
    <property type="molecule type" value="Genomic_DNA"/>
</dbReference>
<dbReference type="InterPro" id="IPR032508">
    <property type="entry name" value="FecR_C"/>
</dbReference>
<sequence>MEKIPQITESELLDYFNGKLSVSEEREVLAWREACDENRRLFDAVRKENLVMREVVRARLIKGDYSAIRERIGGRRHRVFRWWYGVAAAAVVGILVSSVLLWKGFSIDENSNEIAYIGPPARAAILELADGEHHYLGGNEIEFKEQDGVQVAISSGKVVYDKKRGEDVEKEDVLVYNKITVPRGAGLYRVVLGDGTVIWLNSDSRLEYPEKFAKGERKVRVTGEAFFDVVRDTLRPFVVETERQTVTVLGTEFNVSAYPSEPVMTTLASGKVTVMPENGTGGVVLTPGEQAVLKVDADHLIVRQVDIDDVVSWKNGIINIENMALSEILKVVSRAYDVDFVTDALSAEDIVLRGSISSDETLEVFLAVLSKVADVKFKMRADGKIEVQKLK</sequence>
<dbReference type="Pfam" id="PF16344">
    <property type="entry name" value="FecR_C"/>
    <property type="match status" value="1"/>
</dbReference>
<accession>A0A3Q9IV09</accession>
<dbReference type="Proteomes" id="UP000270673">
    <property type="component" value="Chromosome"/>
</dbReference>